<feature type="compositionally biased region" description="Polar residues" evidence="1">
    <location>
        <begin position="54"/>
        <end position="63"/>
    </location>
</feature>
<keyword evidence="3" id="KW-1185">Reference proteome</keyword>
<evidence type="ECO:0000313" key="2">
    <source>
        <dbReference type="EMBL" id="QXE89244.1"/>
    </source>
</evidence>
<evidence type="ECO:0000256" key="1">
    <source>
        <dbReference type="SAM" id="MobiDB-lite"/>
    </source>
</evidence>
<protein>
    <submittedName>
        <fullName evidence="2">TraK family protein</fullName>
    </submittedName>
</protein>
<reference evidence="2 3" key="1">
    <citation type="submission" date="2021-06" db="EMBL/GenBank/DDBJ databases">
        <title>Gemonas diversity in paddy soil.</title>
        <authorList>
            <person name="Liu G."/>
        </authorList>
    </citation>
    <scope>NUCLEOTIDE SEQUENCE [LARGE SCALE GENOMIC DNA]</scope>
    <source>
        <strain evidence="2 3">RG2</strain>
    </source>
</reference>
<gene>
    <name evidence="2" type="ORF">KP001_12310</name>
</gene>
<proteinExistence type="predicted"/>
<sequence>MFLALRPEIKQALDDGWPIFNHLEDTARGGDGDLRLRLVPALHEAFDPDAAQPKSETSGTTAGPTRMVRSKTETPPISGFTFNLKKKI</sequence>
<dbReference type="Proteomes" id="UP000683559">
    <property type="component" value="Chromosome"/>
</dbReference>
<name>A0ABX8LFU6_9BACT</name>
<dbReference type="EMBL" id="CP077683">
    <property type="protein sequence ID" value="QXE89244.1"/>
    <property type="molecule type" value="Genomic_DNA"/>
</dbReference>
<accession>A0ABX8LFU6</accession>
<organism evidence="2 3">
    <name type="scientific">Geomonas subterranea</name>
    <dbReference type="NCBI Taxonomy" id="2847989"/>
    <lineage>
        <taxon>Bacteria</taxon>
        <taxon>Pseudomonadati</taxon>
        <taxon>Thermodesulfobacteriota</taxon>
        <taxon>Desulfuromonadia</taxon>
        <taxon>Geobacterales</taxon>
        <taxon>Geobacteraceae</taxon>
        <taxon>Geomonas</taxon>
    </lineage>
</organism>
<evidence type="ECO:0000313" key="3">
    <source>
        <dbReference type="Proteomes" id="UP000683559"/>
    </source>
</evidence>
<feature type="region of interest" description="Disordered" evidence="1">
    <location>
        <begin position="46"/>
        <end position="78"/>
    </location>
</feature>